<organism evidence="1 2">
    <name type="scientific">Diatraea saccharalis</name>
    <name type="common">sugarcane borer</name>
    <dbReference type="NCBI Taxonomy" id="40085"/>
    <lineage>
        <taxon>Eukaryota</taxon>
        <taxon>Metazoa</taxon>
        <taxon>Ecdysozoa</taxon>
        <taxon>Arthropoda</taxon>
        <taxon>Hexapoda</taxon>
        <taxon>Insecta</taxon>
        <taxon>Pterygota</taxon>
        <taxon>Neoptera</taxon>
        <taxon>Endopterygota</taxon>
        <taxon>Lepidoptera</taxon>
        <taxon>Glossata</taxon>
        <taxon>Ditrysia</taxon>
        <taxon>Pyraloidea</taxon>
        <taxon>Crambidae</taxon>
        <taxon>Crambinae</taxon>
        <taxon>Diatraea</taxon>
    </lineage>
</organism>
<dbReference type="Proteomes" id="UP001153714">
    <property type="component" value="Chromosome 1"/>
</dbReference>
<gene>
    <name evidence="1" type="ORF">DIATSA_LOCUS92</name>
</gene>
<sequence length="162" mass="19501">MTAIVDVQGFKTETNEFIIKEIAVLCNKKLQVFLIKPPFPFYDLTKQERRQVAWIERNRHIYWSEGFIHYSNYQHLILDVLRDKCIYTKGHEKMLWLKRILNNNNNKSVFNLEDKGCPNLLSLYDQYKYYEGMYNCIYHDSICGLKNVLCLNKWCIDNKVFQ</sequence>
<evidence type="ECO:0000313" key="2">
    <source>
        <dbReference type="Proteomes" id="UP001153714"/>
    </source>
</evidence>
<name>A0A9N9QP86_9NEOP</name>
<reference evidence="1" key="2">
    <citation type="submission" date="2022-10" db="EMBL/GenBank/DDBJ databases">
        <authorList>
            <consortium name="ENA_rothamsted_submissions"/>
            <consortium name="culmorum"/>
            <person name="King R."/>
        </authorList>
    </citation>
    <scope>NUCLEOTIDE SEQUENCE</scope>
</reference>
<dbReference type="OrthoDB" id="7612378at2759"/>
<accession>A0A9N9QP86</accession>
<protein>
    <submittedName>
        <fullName evidence="1">Uncharacterized protein</fullName>
    </submittedName>
</protein>
<keyword evidence="2" id="KW-1185">Reference proteome</keyword>
<evidence type="ECO:0000313" key="1">
    <source>
        <dbReference type="EMBL" id="CAG9781774.1"/>
    </source>
</evidence>
<dbReference type="AlphaFoldDB" id="A0A9N9QP86"/>
<reference evidence="1" key="1">
    <citation type="submission" date="2021-12" db="EMBL/GenBank/DDBJ databases">
        <authorList>
            <person name="King R."/>
        </authorList>
    </citation>
    <scope>NUCLEOTIDE SEQUENCE</scope>
</reference>
<dbReference type="EMBL" id="OU893332">
    <property type="protein sequence ID" value="CAG9781774.1"/>
    <property type="molecule type" value="Genomic_DNA"/>
</dbReference>
<proteinExistence type="predicted"/>